<dbReference type="InterPro" id="IPR017452">
    <property type="entry name" value="GPCR_Rhodpsn_7TM"/>
</dbReference>
<gene>
    <name evidence="13" type="ORF">PoB_004883800</name>
</gene>
<keyword evidence="7 9" id="KW-0675">Receptor</keyword>
<evidence type="ECO:0000256" key="7">
    <source>
        <dbReference type="ARBA" id="ARBA00023170"/>
    </source>
</evidence>
<comment type="similarity">
    <text evidence="9">Belongs to the G-protein coupled receptor 1 family.</text>
</comment>
<feature type="transmembrane region" description="Helical" evidence="11">
    <location>
        <begin position="610"/>
        <end position="629"/>
    </location>
</feature>
<evidence type="ECO:0000256" key="1">
    <source>
        <dbReference type="ARBA" id="ARBA00004651"/>
    </source>
</evidence>
<evidence type="ECO:0000256" key="11">
    <source>
        <dbReference type="SAM" id="Phobius"/>
    </source>
</evidence>
<feature type="transmembrane region" description="Helical" evidence="11">
    <location>
        <begin position="168"/>
        <end position="190"/>
    </location>
</feature>
<dbReference type="PANTHER" id="PTHR24249">
    <property type="entry name" value="HISTAMINE RECEPTOR-RELATED G-PROTEIN COUPLED RECEPTOR"/>
    <property type="match status" value="1"/>
</dbReference>
<accession>A0AAV4BU61</accession>
<evidence type="ECO:0000256" key="9">
    <source>
        <dbReference type="RuleBase" id="RU000688"/>
    </source>
</evidence>
<feature type="compositionally biased region" description="Basic and acidic residues" evidence="10">
    <location>
        <begin position="360"/>
        <end position="379"/>
    </location>
</feature>
<feature type="region of interest" description="Disordered" evidence="10">
    <location>
        <begin position="658"/>
        <end position="684"/>
    </location>
</feature>
<evidence type="ECO:0000256" key="2">
    <source>
        <dbReference type="ARBA" id="ARBA00022475"/>
    </source>
</evidence>
<comment type="subcellular location">
    <subcellularLocation>
        <location evidence="1">Cell membrane</location>
        <topology evidence="1">Multi-pass membrane protein</topology>
    </subcellularLocation>
</comment>
<dbReference type="PRINTS" id="PR00237">
    <property type="entry name" value="GPCRRHODOPSN"/>
</dbReference>
<dbReference type="SUPFAM" id="SSF81321">
    <property type="entry name" value="Family A G protein-coupled receptor-like"/>
    <property type="match status" value="2"/>
</dbReference>
<feature type="region of interest" description="Disordered" evidence="10">
    <location>
        <begin position="359"/>
        <end position="399"/>
    </location>
</feature>
<proteinExistence type="inferred from homology"/>
<feature type="transmembrane region" description="Helical" evidence="11">
    <location>
        <begin position="47"/>
        <end position="69"/>
    </location>
</feature>
<protein>
    <submittedName>
        <fullName evidence="13">Beta-1-adrenergic receptor</fullName>
    </submittedName>
</protein>
<feature type="transmembrane region" description="Helical" evidence="11">
    <location>
        <begin position="276"/>
        <end position="297"/>
    </location>
</feature>
<dbReference type="Gene3D" id="1.20.1070.10">
    <property type="entry name" value="Rhodopsin 7-helix transmembrane proteins"/>
    <property type="match status" value="2"/>
</dbReference>
<keyword evidence="14" id="KW-1185">Reference proteome</keyword>
<name>A0AAV4BU61_9GAST</name>
<reference evidence="13 14" key="1">
    <citation type="journal article" date="2021" name="Elife">
        <title>Chloroplast acquisition without the gene transfer in kleptoplastic sea slugs, Plakobranchus ocellatus.</title>
        <authorList>
            <person name="Maeda T."/>
            <person name="Takahashi S."/>
            <person name="Yoshida T."/>
            <person name="Shimamura S."/>
            <person name="Takaki Y."/>
            <person name="Nagai Y."/>
            <person name="Toyoda A."/>
            <person name="Suzuki Y."/>
            <person name="Arimoto A."/>
            <person name="Ishii H."/>
            <person name="Satoh N."/>
            <person name="Nishiyama T."/>
            <person name="Hasebe M."/>
            <person name="Maruyama T."/>
            <person name="Minagawa J."/>
            <person name="Obokata J."/>
            <person name="Shigenobu S."/>
        </authorList>
    </citation>
    <scope>NUCLEOTIDE SEQUENCE [LARGE SCALE GENOMIC DNA]</scope>
</reference>
<evidence type="ECO:0000256" key="5">
    <source>
        <dbReference type="ARBA" id="ARBA00023040"/>
    </source>
</evidence>
<dbReference type="GO" id="GO:0004930">
    <property type="term" value="F:G protein-coupled receptor activity"/>
    <property type="evidence" value="ECO:0007669"/>
    <property type="project" value="UniProtKB-KW"/>
</dbReference>
<evidence type="ECO:0000256" key="3">
    <source>
        <dbReference type="ARBA" id="ARBA00022692"/>
    </source>
</evidence>
<evidence type="ECO:0000256" key="4">
    <source>
        <dbReference type="ARBA" id="ARBA00022989"/>
    </source>
</evidence>
<dbReference type="InterPro" id="IPR000276">
    <property type="entry name" value="GPCR_Rhodpsn"/>
</dbReference>
<evidence type="ECO:0000259" key="12">
    <source>
        <dbReference type="PROSITE" id="PS50262"/>
    </source>
</evidence>
<feature type="transmembrane region" description="Helical" evidence="11">
    <location>
        <begin position="317"/>
        <end position="343"/>
    </location>
</feature>
<dbReference type="Proteomes" id="UP000735302">
    <property type="component" value="Unassembled WGS sequence"/>
</dbReference>
<dbReference type="AlphaFoldDB" id="A0AAV4BU61"/>
<feature type="transmembrane region" description="Helical" evidence="11">
    <location>
        <begin position="210"/>
        <end position="236"/>
    </location>
</feature>
<dbReference type="PANTHER" id="PTHR24249:SF372">
    <property type="entry name" value="G-PROTEIN COUPLED RECEPTORS FAMILY 1 PROFILE DOMAIN-CONTAINING PROTEIN"/>
    <property type="match status" value="1"/>
</dbReference>
<keyword evidence="4 11" id="KW-1133">Transmembrane helix</keyword>
<keyword evidence="2" id="KW-1003">Cell membrane</keyword>
<feature type="transmembrane region" description="Helical" evidence="11">
    <location>
        <begin position="568"/>
        <end position="590"/>
    </location>
</feature>
<dbReference type="InterPro" id="IPR050569">
    <property type="entry name" value="TAAR"/>
</dbReference>
<dbReference type="Pfam" id="PF00001">
    <property type="entry name" value="7tm_1"/>
    <property type="match status" value="1"/>
</dbReference>
<feature type="compositionally biased region" description="Basic residues" evidence="10">
    <location>
        <begin position="658"/>
        <end position="677"/>
    </location>
</feature>
<feature type="transmembrane region" description="Helical" evidence="11">
    <location>
        <begin position="123"/>
        <end position="147"/>
    </location>
</feature>
<organism evidence="13 14">
    <name type="scientific">Plakobranchus ocellatus</name>
    <dbReference type="NCBI Taxonomy" id="259542"/>
    <lineage>
        <taxon>Eukaryota</taxon>
        <taxon>Metazoa</taxon>
        <taxon>Spiralia</taxon>
        <taxon>Lophotrochozoa</taxon>
        <taxon>Mollusca</taxon>
        <taxon>Gastropoda</taxon>
        <taxon>Heterobranchia</taxon>
        <taxon>Euthyneura</taxon>
        <taxon>Panpulmonata</taxon>
        <taxon>Sacoglossa</taxon>
        <taxon>Placobranchoidea</taxon>
        <taxon>Plakobranchidae</taxon>
        <taxon>Plakobranchus</taxon>
    </lineage>
</organism>
<evidence type="ECO:0000256" key="6">
    <source>
        <dbReference type="ARBA" id="ARBA00023136"/>
    </source>
</evidence>
<feature type="transmembrane region" description="Helical" evidence="11">
    <location>
        <begin position="81"/>
        <end position="103"/>
    </location>
</feature>
<evidence type="ECO:0000256" key="10">
    <source>
        <dbReference type="SAM" id="MobiDB-lite"/>
    </source>
</evidence>
<comment type="caution">
    <text evidence="13">The sequence shown here is derived from an EMBL/GenBank/DDBJ whole genome shotgun (WGS) entry which is preliminary data.</text>
</comment>
<keyword evidence="6 11" id="KW-0472">Membrane</keyword>
<dbReference type="PROSITE" id="PS50262">
    <property type="entry name" value="G_PROTEIN_RECEP_F1_2"/>
    <property type="match status" value="1"/>
</dbReference>
<feature type="domain" description="G-protein coupled receptors family 1 profile" evidence="12">
    <location>
        <begin position="61"/>
        <end position="626"/>
    </location>
</feature>
<keyword evidence="8 9" id="KW-0807">Transducer</keyword>
<evidence type="ECO:0000256" key="8">
    <source>
        <dbReference type="ARBA" id="ARBA00023224"/>
    </source>
</evidence>
<evidence type="ECO:0000313" key="14">
    <source>
        <dbReference type="Proteomes" id="UP000735302"/>
    </source>
</evidence>
<dbReference type="PROSITE" id="PS00237">
    <property type="entry name" value="G_PROTEIN_RECEP_F1_1"/>
    <property type="match status" value="1"/>
</dbReference>
<sequence length="711" mass="80559">MATLPGKIFESKNSMTKITQAGLEFTTQELEEESGCSVEDISSSEVLACLTILIGFILILENSLLIFIICRTRSLPNITNILVASTGFSDVLAGAQCFIMGVYSLPGGLESWLDSTHVDKHTFSSAMLGINCSLMVVSMPHVSLLAIDRYLYVLWPFHYVRRVTKPRVLGIVCAIWILALVYFCVLVLKFQGDEYRGMCIFSEVPTIYSYYPLVLLYYLCFIVVCVCTFGMIKLALDHRRRRRLRKAPQTEARVWRRDTNGDPHSKFFDHSHTKSAARSAGAGNNSDVYLCLLVLQFQGDEYHGMCIFSEVPTIYSYYPLVLLYYLCFIVVCVCTFGMIKLALDHRRKRILRKAPQTEARVWRRDTNGDPHSKSFDHSHTKSATRSAGAGNNSDGRYEKRNNVDPIMAPIVSLILGSSIKTIAENSLTPFQEDFRFINMCHSNQHSNYFFPGSQKMNNQTQNVVCNLDMESIATNQTLENSPKRSFCQAVTDIESVNSSLGARVLNKLTIEENHADKATTSNTSPENTSSTNYKVAHVTNKYFKSKQNDLKDCSKRENRLFNKANLKIIKFVLVVFGSYFLCTFPSIVLITIVKIMNIPVLSQNGIEFDVMHLLLLLNSGMNFFIITYMNKDFRIALAKTLPCCRVCCAKHEIKRRHRQGGRQAGRQRGRQACKHAGRQAGSQADRVVKIKKMMTKISHVTKLKMMYEYLV</sequence>
<keyword evidence="3 9" id="KW-0812">Transmembrane</keyword>
<keyword evidence="5 9" id="KW-0297">G-protein coupled receptor</keyword>
<dbReference type="EMBL" id="BLXT01005367">
    <property type="protein sequence ID" value="GFO22333.1"/>
    <property type="molecule type" value="Genomic_DNA"/>
</dbReference>
<dbReference type="CDD" id="cd00637">
    <property type="entry name" value="7tm_classA_rhodopsin-like"/>
    <property type="match status" value="2"/>
</dbReference>
<evidence type="ECO:0000313" key="13">
    <source>
        <dbReference type="EMBL" id="GFO22333.1"/>
    </source>
</evidence>
<feature type="compositionally biased region" description="Polar residues" evidence="10">
    <location>
        <begin position="381"/>
        <end position="394"/>
    </location>
</feature>
<dbReference type="GO" id="GO:0005886">
    <property type="term" value="C:plasma membrane"/>
    <property type="evidence" value="ECO:0007669"/>
    <property type="project" value="UniProtKB-SubCell"/>
</dbReference>